<dbReference type="InterPro" id="IPR000572">
    <property type="entry name" value="OxRdtase_Mopterin-bd_dom"/>
</dbReference>
<dbReference type="AlphaFoldDB" id="A0A2Z4PU54"/>
<dbReference type="Proteomes" id="UP000249898">
    <property type="component" value="Chromosome"/>
</dbReference>
<name>A0A2Z4PU54_9GAMM</name>
<dbReference type="Gene3D" id="3.90.420.10">
    <property type="entry name" value="Oxidoreductase, molybdopterin-binding domain"/>
    <property type="match status" value="1"/>
</dbReference>
<dbReference type="Pfam" id="PF00174">
    <property type="entry name" value="Oxidored_molyb"/>
    <property type="match status" value="1"/>
</dbReference>
<evidence type="ECO:0000313" key="3">
    <source>
        <dbReference type="Proteomes" id="UP000249898"/>
    </source>
</evidence>
<protein>
    <recommendedName>
        <fullName evidence="1">Oxidoreductase molybdopterin-binding domain-containing protein</fullName>
    </recommendedName>
</protein>
<dbReference type="InterPro" id="IPR036374">
    <property type="entry name" value="OxRdtase_Mopterin-bd_sf"/>
</dbReference>
<sequence>MKSYSVVILISFGLTVFSSLQAKELSVPTGRVILTVTGAISNTNTAHKTAEFDRQMLMDLDVITQQTETPWTEGIDTYKGPLLRSLLAVVGAKSDTLFVQALNDYNAFVPVQDSYDYNLILAMEMNGKPMGVRNKGPLFLLYPFKESPELNNEVIHNRSVWQIKAINVE</sequence>
<organism evidence="2 3">
    <name type="scientific">Marinomonas primoryensis</name>
    <dbReference type="NCBI Taxonomy" id="178399"/>
    <lineage>
        <taxon>Bacteria</taxon>
        <taxon>Pseudomonadati</taxon>
        <taxon>Pseudomonadota</taxon>
        <taxon>Gammaproteobacteria</taxon>
        <taxon>Oceanospirillales</taxon>
        <taxon>Oceanospirillaceae</taxon>
        <taxon>Marinomonas</taxon>
    </lineage>
</organism>
<evidence type="ECO:0000313" key="2">
    <source>
        <dbReference type="EMBL" id="AWY00965.1"/>
    </source>
</evidence>
<evidence type="ECO:0000259" key="1">
    <source>
        <dbReference type="Pfam" id="PF00174"/>
    </source>
</evidence>
<dbReference type="SUPFAM" id="SSF56524">
    <property type="entry name" value="Oxidoreductase molybdopterin-binding domain"/>
    <property type="match status" value="1"/>
</dbReference>
<proteinExistence type="predicted"/>
<gene>
    <name evidence="2" type="ORF">A8139_14000</name>
</gene>
<reference evidence="2 3" key="1">
    <citation type="submission" date="2016-06" db="EMBL/GenBank/DDBJ databases">
        <title>The sequenced genome of the ice-adhering bacterium Marinomonas primoryensis, from Antarctica.</title>
        <authorList>
            <person name="Graham L."/>
            <person name="Vance T.D.R."/>
            <person name="Davies P.L."/>
        </authorList>
    </citation>
    <scope>NUCLEOTIDE SEQUENCE [LARGE SCALE GENOMIC DNA]</scope>
    <source>
        <strain evidence="2 3">AceL</strain>
    </source>
</reference>
<dbReference type="RefSeq" id="WP_112139062.1">
    <property type="nucleotide sequence ID" value="NZ_CP016181.1"/>
</dbReference>
<accession>A0A2Z4PU54</accession>
<feature type="domain" description="Oxidoreductase molybdopterin-binding" evidence="1">
    <location>
        <begin position="66"/>
        <end position="143"/>
    </location>
</feature>
<dbReference type="OrthoDB" id="9798763at2"/>
<dbReference type="EMBL" id="CP016181">
    <property type="protein sequence ID" value="AWY00965.1"/>
    <property type="molecule type" value="Genomic_DNA"/>
</dbReference>